<name>A0AAV2THK6_CALDB</name>
<comment type="caution">
    <text evidence="3">The sequence shown here is derived from an EMBL/GenBank/DDBJ whole genome shotgun (WGS) entry which is preliminary data.</text>
</comment>
<reference evidence="3" key="1">
    <citation type="submission" date="2024-06" db="EMBL/GenBank/DDBJ databases">
        <authorList>
            <person name="Liu X."/>
            <person name="Lenzi L."/>
            <person name="Haldenby T S."/>
            <person name="Uol C."/>
        </authorList>
    </citation>
    <scope>NUCLEOTIDE SEQUENCE</scope>
</reference>
<dbReference type="PANTHER" id="PTHR12499">
    <property type="entry name" value="OPTIC ATROPHY 3 PROTEIN OPA3"/>
    <property type="match status" value="1"/>
</dbReference>
<evidence type="ECO:0000313" key="4">
    <source>
        <dbReference type="Proteomes" id="UP001497525"/>
    </source>
</evidence>
<organism evidence="3 4">
    <name type="scientific">Calicophoron daubneyi</name>
    <name type="common">Rumen fluke</name>
    <name type="synonym">Paramphistomum daubneyi</name>
    <dbReference type="NCBI Taxonomy" id="300641"/>
    <lineage>
        <taxon>Eukaryota</taxon>
        <taxon>Metazoa</taxon>
        <taxon>Spiralia</taxon>
        <taxon>Lophotrochozoa</taxon>
        <taxon>Platyhelminthes</taxon>
        <taxon>Trematoda</taxon>
        <taxon>Digenea</taxon>
        <taxon>Plagiorchiida</taxon>
        <taxon>Pronocephalata</taxon>
        <taxon>Paramphistomoidea</taxon>
        <taxon>Paramphistomidae</taxon>
        <taxon>Calicophoron</taxon>
    </lineage>
</organism>
<keyword evidence="2" id="KW-0175">Coiled coil</keyword>
<comment type="similarity">
    <text evidence="1">Belongs to the OPA3 family.</text>
</comment>
<protein>
    <recommendedName>
        <fullName evidence="5">Optic atrophy 3 protein</fullName>
    </recommendedName>
</protein>
<evidence type="ECO:0000313" key="3">
    <source>
        <dbReference type="EMBL" id="CAL5135614.1"/>
    </source>
</evidence>
<dbReference type="InterPro" id="IPR010754">
    <property type="entry name" value="OPA3-like"/>
</dbReference>
<evidence type="ECO:0000256" key="2">
    <source>
        <dbReference type="ARBA" id="ARBA00023054"/>
    </source>
</evidence>
<evidence type="ECO:0000256" key="1">
    <source>
        <dbReference type="ARBA" id="ARBA00007584"/>
    </source>
</evidence>
<evidence type="ECO:0008006" key="5">
    <source>
        <dbReference type="Google" id="ProtNLM"/>
    </source>
</evidence>
<gene>
    <name evidence="3" type="ORF">CDAUBV1_LOCUS9742</name>
</gene>
<dbReference type="PANTHER" id="PTHR12499:SF0">
    <property type="entry name" value="OPTIC ATROPHY 3 PROTEIN"/>
    <property type="match status" value="1"/>
</dbReference>
<dbReference type="GO" id="GO:0019216">
    <property type="term" value="P:regulation of lipid metabolic process"/>
    <property type="evidence" value="ECO:0007669"/>
    <property type="project" value="TreeGrafter"/>
</dbReference>
<dbReference type="EMBL" id="CAXLJL010000267">
    <property type="protein sequence ID" value="CAL5135614.1"/>
    <property type="molecule type" value="Genomic_DNA"/>
</dbReference>
<sequence>MKWWHFPALVEIAQQSIGLALGGRQLNGRIRAVAGFSTLMYHLWETRLKLRILGLGRTKNVAELTEDAAVDLGAEMLGELLMFSFGALILGIEYRRGARKEAIKEERVQRKFDDLVNQINELTTLMEIQDARMRGLTRSVALKKSD</sequence>
<dbReference type="Proteomes" id="UP001497525">
    <property type="component" value="Unassembled WGS sequence"/>
</dbReference>
<accession>A0AAV2THK6</accession>
<dbReference type="AlphaFoldDB" id="A0AAV2THK6"/>
<dbReference type="Pfam" id="PF07047">
    <property type="entry name" value="OPA3"/>
    <property type="match status" value="1"/>
</dbReference>
<dbReference type="GO" id="GO:0005739">
    <property type="term" value="C:mitochondrion"/>
    <property type="evidence" value="ECO:0007669"/>
    <property type="project" value="TreeGrafter"/>
</dbReference>
<proteinExistence type="inferred from homology"/>